<keyword evidence="3" id="KW-0328">Glycosyltransferase</keyword>
<gene>
    <name evidence="6" type="ORF">EV699_10915</name>
</gene>
<dbReference type="CDD" id="cd03791">
    <property type="entry name" value="GT5_Glycogen_synthase_DULL1-like"/>
    <property type="match status" value="1"/>
</dbReference>
<keyword evidence="7" id="KW-1185">Reference proteome</keyword>
<reference evidence="6 7" key="1">
    <citation type="submission" date="2019-03" db="EMBL/GenBank/DDBJ databases">
        <title>Genomic Encyclopedia of Type Strains, Phase IV (KMG-IV): sequencing the most valuable type-strain genomes for metagenomic binning, comparative biology and taxonomic classification.</title>
        <authorList>
            <person name="Goeker M."/>
        </authorList>
    </citation>
    <scope>NUCLEOTIDE SEQUENCE [LARGE SCALE GENOMIC DNA]</scope>
    <source>
        <strain evidence="6 7">DSM 25287</strain>
    </source>
</reference>
<accession>A0A4R2L5R1</accession>
<dbReference type="Pfam" id="PF08323">
    <property type="entry name" value="Glyco_transf_5"/>
    <property type="match status" value="1"/>
</dbReference>
<evidence type="ECO:0000256" key="2">
    <source>
        <dbReference type="ARBA" id="ARBA00012588"/>
    </source>
</evidence>
<dbReference type="GO" id="GO:0009011">
    <property type="term" value="F:alpha-1,4-glucan glucosyltransferase (ADP-glucose donor) activity"/>
    <property type="evidence" value="ECO:0007669"/>
    <property type="project" value="UniProtKB-EC"/>
</dbReference>
<evidence type="ECO:0000256" key="4">
    <source>
        <dbReference type="ARBA" id="ARBA00022679"/>
    </source>
</evidence>
<dbReference type="PANTHER" id="PTHR45825:SF11">
    <property type="entry name" value="ALPHA AMYLASE DOMAIN-CONTAINING PROTEIN"/>
    <property type="match status" value="1"/>
</dbReference>
<dbReference type="GO" id="GO:0005829">
    <property type="term" value="C:cytosol"/>
    <property type="evidence" value="ECO:0007669"/>
    <property type="project" value="TreeGrafter"/>
</dbReference>
<evidence type="ECO:0000256" key="1">
    <source>
        <dbReference type="ARBA" id="ARBA00001478"/>
    </source>
</evidence>
<evidence type="ECO:0000259" key="5">
    <source>
        <dbReference type="Pfam" id="PF08323"/>
    </source>
</evidence>
<dbReference type="PANTHER" id="PTHR45825">
    <property type="entry name" value="GRANULE-BOUND STARCH SYNTHASE 1, CHLOROPLASTIC/AMYLOPLASTIC"/>
    <property type="match status" value="1"/>
</dbReference>
<evidence type="ECO:0000313" key="7">
    <source>
        <dbReference type="Proteomes" id="UP000295765"/>
    </source>
</evidence>
<comment type="catalytic activity">
    <reaction evidence="1">
        <text>[(1-&gt;4)-alpha-D-glucosyl](n) + ADP-alpha-D-glucose = [(1-&gt;4)-alpha-D-glucosyl](n+1) + ADP + H(+)</text>
        <dbReference type="Rhea" id="RHEA:18189"/>
        <dbReference type="Rhea" id="RHEA-COMP:9584"/>
        <dbReference type="Rhea" id="RHEA-COMP:9587"/>
        <dbReference type="ChEBI" id="CHEBI:15378"/>
        <dbReference type="ChEBI" id="CHEBI:15444"/>
        <dbReference type="ChEBI" id="CHEBI:57498"/>
        <dbReference type="ChEBI" id="CHEBI:456216"/>
        <dbReference type="EC" id="2.4.1.21"/>
    </reaction>
</comment>
<dbReference type="Gene3D" id="3.40.50.2000">
    <property type="entry name" value="Glycogen Phosphorylase B"/>
    <property type="match status" value="2"/>
</dbReference>
<sequence>MNQGPHILMLAAENDALPGGKVGGIGDVVRDIAPALAALGCTVTVLTPGYGFLATVPGAQCLGPQAVDFGGSPHSVMLFEVPGRRAHPGVRHCVIEHPRFDAGGRIYCDDPPDAPFASDATRFALFCAAAGRALLDGRFGRVDVLHLHDWHAAFLAILRRFHPAYAPLQGLRCVLSLHNLALQGVRPLGGHPSSLAAWYPGLGYEHGLLADPRWPECVNPLAAAIRLADAVHAVSPSYAREILEPSEVDNRGRYGGEGLEGDLRHAEAQGRLFGILNGCEYPDAPPPAPGWAQLLGAAHDCVLGWAAAAPGVPSAHFVAQARLAEWRARAQRPPLVLTSVGRVTDQKVRLLRQPGSDGRPALVALLDALGDAGVLLALGSGDPALEAWLTATSARHANFAFLRGYSDALSAQLYAGGDLFLMPSSFEPCGISQMLAMRAGQPCLVHAVGGLRDTVEDGVTGFAFSGDSPAQQADALVATLKRALDWHRDAARWQALRDAAAAARFGWEASARAYLSQLYRVTPAA</sequence>
<organism evidence="6 7">
    <name type="scientific">Plasticicumulans lactativorans</name>
    <dbReference type="NCBI Taxonomy" id="1133106"/>
    <lineage>
        <taxon>Bacteria</taxon>
        <taxon>Pseudomonadati</taxon>
        <taxon>Pseudomonadota</taxon>
        <taxon>Gammaproteobacteria</taxon>
        <taxon>Candidatus Competibacteraceae</taxon>
        <taxon>Plasticicumulans</taxon>
    </lineage>
</organism>
<protein>
    <recommendedName>
        <fullName evidence="2">starch synthase</fullName>
        <ecNumber evidence="2">2.4.1.21</ecNumber>
    </recommendedName>
</protein>
<dbReference type="Pfam" id="PF13692">
    <property type="entry name" value="Glyco_trans_1_4"/>
    <property type="match status" value="1"/>
</dbReference>
<dbReference type="InterPro" id="IPR013534">
    <property type="entry name" value="Starch_synth_cat_dom"/>
</dbReference>
<evidence type="ECO:0000256" key="3">
    <source>
        <dbReference type="ARBA" id="ARBA00022676"/>
    </source>
</evidence>
<dbReference type="Proteomes" id="UP000295765">
    <property type="component" value="Unassembled WGS sequence"/>
</dbReference>
<proteinExistence type="predicted"/>
<evidence type="ECO:0000313" key="6">
    <source>
        <dbReference type="EMBL" id="TCO81175.1"/>
    </source>
</evidence>
<dbReference type="EMBL" id="SLWY01000009">
    <property type="protein sequence ID" value="TCO81175.1"/>
    <property type="molecule type" value="Genomic_DNA"/>
</dbReference>
<keyword evidence="4" id="KW-0808">Transferase</keyword>
<feature type="domain" description="Starch synthase catalytic" evidence="5">
    <location>
        <begin position="6"/>
        <end position="265"/>
    </location>
</feature>
<dbReference type="RefSeq" id="WP_243662608.1">
    <property type="nucleotide sequence ID" value="NZ_SLWY01000009.1"/>
</dbReference>
<dbReference type="GO" id="GO:0005978">
    <property type="term" value="P:glycogen biosynthetic process"/>
    <property type="evidence" value="ECO:0007669"/>
    <property type="project" value="TreeGrafter"/>
</dbReference>
<dbReference type="EC" id="2.4.1.21" evidence="2"/>
<comment type="caution">
    <text evidence="6">The sequence shown here is derived from an EMBL/GenBank/DDBJ whole genome shotgun (WGS) entry which is preliminary data.</text>
</comment>
<name>A0A4R2L5R1_9GAMM</name>
<dbReference type="SUPFAM" id="SSF53756">
    <property type="entry name" value="UDP-Glycosyltransferase/glycogen phosphorylase"/>
    <property type="match status" value="1"/>
</dbReference>
<dbReference type="AlphaFoldDB" id="A0A4R2L5R1"/>